<keyword evidence="1" id="KW-0732">Signal</keyword>
<organism evidence="2 3">
    <name type="scientific">Nepenthes gracilis</name>
    <name type="common">Slender pitcher plant</name>
    <dbReference type="NCBI Taxonomy" id="150966"/>
    <lineage>
        <taxon>Eukaryota</taxon>
        <taxon>Viridiplantae</taxon>
        <taxon>Streptophyta</taxon>
        <taxon>Embryophyta</taxon>
        <taxon>Tracheophyta</taxon>
        <taxon>Spermatophyta</taxon>
        <taxon>Magnoliopsida</taxon>
        <taxon>eudicotyledons</taxon>
        <taxon>Gunneridae</taxon>
        <taxon>Pentapetalae</taxon>
        <taxon>Caryophyllales</taxon>
        <taxon>Nepenthaceae</taxon>
        <taxon>Nepenthes</taxon>
    </lineage>
</organism>
<comment type="caution">
    <text evidence="2">The sequence shown here is derived from an EMBL/GenBank/DDBJ whole genome shotgun (WGS) entry which is preliminary data.</text>
</comment>
<dbReference type="EMBL" id="BSYO01000011">
    <property type="protein sequence ID" value="GMH11682.1"/>
    <property type="molecule type" value="Genomic_DNA"/>
</dbReference>
<evidence type="ECO:0000313" key="2">
    <source>
        <dbReference type="EMBL" id="GMH11682.1"/>
    </source>
</evidence>
<feature type="signal peptide" evidence="1">
    <location>
        <begin position="1"/>
        <end position="24"/>
    </location>
</feature>
<protein>
    <submittedName>
        <fullName evidence="2">Uncharacterized protein</fullName>
    </submittedName>
</protein>
<reference evidence="2" key="1">
    <citation type="submission" date="2023-05" db="EMBL/GenBank/DDBJ databases">
        <title>Nepenthes gracilis genome sequencing.</title>
        <authorList>
            <person name="Fukushima K."/>
        </authorList>
    </citation>
    <scope>NUCLEOTIDE SEQUENCE</scope>
    <source>
        <strain evidence="2">SING2019-196</strain>
    </source>
</reference>
<evidence type="ECO:0000256" key="1">
    <source>
        <dbReference type="SAM" id="SignalP"/>
    </source>
</evidence>
<proteinExistence type="predicted"/>
<accession>A0AAD3XNR4</accession>
<name>A0AAD3XNR4_NEPGR</name>
<gene>
    <name evidence="2" type="ORF">Nepgr_013523</name>
</gene>
<sequence length="459" mass="48399">MSLRGWLTVLMMDRGLIMLLYMLGAPGFGGDLIGCECIPGLSFTLAAGGGHALRASVPAGFAGAADSYVLCLFYCSHGMIFECSPSGVMDVDFKTIMAAVLLKQFLMLWLFLLWTDDTVPAGDVSEDDGALSGSMNDELAYVVTNTDHPVLDVGAPSVADHVASYPHQPLITLDYVPIEDGSMGAHQPSIAGLDAVSSQINQAPSEFQHVSSISLSGCPVKGSEASGAEAVQPCDLGHGLVHALPNVDPSAGDPLARAISSFSDDNGILQCPDLHLPCCSKATCVPVGPSSGNVAAVQGLSPCNLVHQMVDAVKSEPLRILNVAAVQGSAVVESCCSCCCCNYVDTLANAGVQLILESVLGLIVDRGLAWSWGLMYRFSTGCWKGNCRLCSAVSAEFVIGWMLNDVELVSCHLGDDGAVCWCIVYGWLPPVRLITDPLMLKVVFWCTGQWIALNSFSVK</sequence>
<dbReference type="AlphaFoldDB" id="A0AAD3XNR4"/>
<evidence type="ECO:0000313" key="3">
    <source>
        <dbReference type="Proteomes" id="UP001279734"/>
    </source>
</evidence>
<dbReference type="Proteomes" id="UP001279734">
    <property type="component" value="Unassembled WGS sequence"/>
</dbReference>
<keyword evidence="3" id="KW-1185">Reference proteome</keyword>
<feature type="chain" id="PRO_5041916648" evidence="1">
    <location>
        <begin position="25"/>
        <end position="459"/>
    </location>
</feature>